<dbReference type="PANTHER" id="PTHR43080">
    <property type="entry name" value="CBS DOMAIN-CONTAINING PROTEIN CBSX3, MITOCHONDRIAL"/>
    <property type="match status" value="1"/>
</dbReference>
<organism evidence="3">
    <name type="scientific">freshwater metagenome</name>
    <dbReference type="NCBI Taxonomy" id="449393"/>
    <lineage>
        <taxon>unclassified sequences</taxon>
        <taxon>metagenomes</taxon>
        <taxon>ecological metagenomes</taxon>
    </lineage>
</organism>
<dbReference type="InterPro" id="IPR051257">
    <property type="entry name" value="Diverse_CBS-Domain"/>
</dbReference>
<dbReference type="SUPFAM" id="SSF54631">
    <property type="entry name" value="CBS-domain pair"/>
    <property type="match status" value="1"/>
</dbReference>
<evidence type="ECO:0000256" key="1">
    <source>
        <dbReference type="ARBA" id="ARBA00023122"/>
    </source>
</evidence>
<dbReference type="PANTHER" id="PTHR43080:SF2">
    <property type="entry name" value="CBS DOMAIN-CONTAINING PROTEIN"/>
    <property type="match status" value="1"/>
</dbReference>
<evidence type="ECO:0000313" key="3">
    <source>
        <dbReference type="EMBL" id="CAB4344265.1"/>
    </source>
</evidence>
<feature type="domain" description="CBS" evidence="2">
    <location>
        <begin position="101"/>
        <end position="155"/>
    </location>
</feature>
<dbReference type="PROSITE" id="PS51371">
    <property type="entry name" value="CBS"/>
    <property type="match status" value="2"/>
</dbReference>
<dbReference type="Pfam" id="PF00571">
    <property type="entry name" value="CBS"/>
    <property type="match status" value="2"/>
</dbReference>
<gene>
    <name evidence="3" type="ORF">UFOPK3547_00911</name>
</gene>
<dbReference type="InterPro" id="IPR046342">
    <property type="entry name" value="CBS_dom_sf"/>
</dbReference>
<accession>A0A6J5ZPS1</accession>
<dbReference type="InterPro" id="IPR000644">
    <property type="entry name" value="CBS_dom"/>
</dbReference>
<evidence type="ECO:0000259" key="2">
    <source>
        <dbReference type="PROSITE" id="PS51371"/>
    </source>
</evidence>
<protein>
    <submittedName>
        <fullName evidence="3">Unannotated protein</fullName>
    </submittedName>
</protein>
<name>A0A6J5ZPS1_9ZZZZ</name>
<sequence length="155" mass="16955">MSSTVSQIMDADPQTIGPDASVEEVVQQMHDHELPGLPVVDEDDVLIGIVTESDLLLFDEHEDVDPPAHVQIMGGVIYLGSVKHWEERVRKSVASTVEELMTTDPITASPDDDAHDAGHLISEHGHNRLPVVDDEGRLVGVVTRVDVLEALLEDR</sequence>
<dbReference type="SMART" id="SM00116">
    <property type="entry name" value="CBS"/>
    <property type="match status" value="2"/>
</dbReference>
<proteinExistence type="predicted"/>
<reference evidence="3" key="1">
    <citation type="submission" date="2020-05" db="EMBL/GenBank/DDBJ databases">
        <authorList>
            <person name="Chiriac C."/>
            <person name="Salcher M."/>
            <person name="Ghai R."/>
            <person name="Kavagutti S V."/>
        </authorList>
    </citation>
    <scope>NUCLEOTIDE SEQUENCE</scope>
</reference>
<keyword evidence="1" id="KW-0129">CBS domain</keyword>
<feature type="domain" description="CBS" evidence="2">
    <location>
        <begin position="9"/>
        <end position="66"/>
    </location>
</feature>
<dbReference type="Gene3D" id="3.10.580.10">
    <property type="entry name" value="CBS-domain"/>
    <property type="match status" value="1"/>
</dbReference>
<dbReference type="EMBL" id="CAESAN010000067">
    <property type="protein sequence ID" value="CAB4344265.1"/>
    <property type="molecule type" value="Genomic_DNA"/>
</dbReference>
<dbReference type="CDD" id="cd04586">
    <property type="entry name" value="CBS_pair_BON_assoc"/>
    <property type="match status" value="1"/>
</dbReference>
<dbReference type="AlphaFoldDB" id="A0A6J5ZPS1"/>